<dbReference type="PROSITE" id="PS50937">
    <property type="entry name" value="HTH_MERR_2"/>
    <property type="match status" value="1"/>
</dbReference>
<evidence type="ECO:0000256" key="1">
    <source>
        <dbReference type="ARBA" id="ARBA00022491"/>
    </source>
</evidence>
<name>A0A7K2IY80_9ACTN</name>
<evidence type="ECO:0000313" key="6">
    <source>
        <dbReference type="EMBL" id="MYR34784.1"/>
    </source>
</evidence>
<dbReference type="Pfam" id="PF07739">
    <property type="entry name" value="TipAS"/>
    <property type="match status" value="1"/>
</dbReference>
<keyword evidence="4" id="KW-0804">Transcription</keyword>
<proteinExistence type="predicted"/>
<dbReference type="EMBL" id="WWHY01000001">
    <property type="protein sequence ID" value="MYR34784.1"/>
    <property type="molecule type" value="Genomic_DNA"/>
</dbReference>
<keyword evidence="3" id="KW-0238">DNA-binding</keyword>
<dbReference type="PANTHER" id="PTHR30204">
    <property type="entry name" value="REDOX-CYCLING DRUG-SENSING TRANSCRIPTIONAL ACTIVATOR SOXR"/>
    <property type="match status" value="1"/>
</dbReference>
<gene>
    <name evidence="6" type="ORF">GTW20_21635</name>
</gene>
<dbReference type="InterPro" id="IPR012925">
    <property type="entry name" value="TipAS_dom"/>
</dbReference>
<protein>
    <submittedName>
        <fullName evidence="6">MerR family transcriptional regulator</fullName>
    </submittedName>
</protein>
<evidence type="ECO:0000256" key="2">
    <source>
        <dbReference type="ARBA" id="ARBA00023015"/>
    </source>
</evidence>
<keyword evidence="1" id="KW-0678">Repressor</keyword>
<dbReference type="Pfam" id="PF13411">
    <property type="entry name" value="MerR_1"/>
    <property type="match status" value="1"/>
</dbReference>
<dbReference type="Gene3D" id="1.10.1660.10">
    <property type="match status" value="1"/>
</dbReference>
<comment type="caution">
    <text evidence="6">The sequence shown here is derived from an EMBL/GenBank/DDBJ whole genome shotgun (WGS) entry which is preliminary data.</text>
</comment>
<accession>A0A7K2IY80</accession>
<evidence type="ECO:0000256" key="4">
    <source>
        <dbReference type="ARBA" id="ARBA00023163"/>
    </source>
</evidence>
<dbReference type="InterPro" id="IPR047057">
    <property type="entry name" value="MerR_fam"/>
</dbReference>
<evidence type="ECO:0000256" key="3">
    <source>
        <dbReference type="ARBA" id="ARBA00023125"/>
    </source>
</evidence>
<dbReference type="SUPFAM" id="SSF89082">
    <property type="entry name" value="Antibiotic binding domain of TipA-like multidrug resistance regulators"/>
    <property type="match status" value="1"/>
</dbReference>
<dbReference type="InterPro" id="IPR000551">
    <property type="entry name" value="MerR-type_HTH_dom"/>
</dbReference>
<dbReference type="RefSeq" id="WP_161111691.1">
    <property type="nucleotide sequence ID" value="NZ_JBHYPC010000005.1"/>
</dbReference>
<dbReference type="Proteomes" id="UP000467124">
    <property type="component" value="Unassembled WGS sequence"/>
</dbReference>
<organism evidence="6 7">
    <name type="scientific">Nocardiopsis alba</name>
    <dbReference type="NCBI Taxonomy" id="53437"/>
    <lineage>
        <taxon>Bacteria</taxon>
        <taxon>Bacillati</taxon>
        <taxon>Actinomycetota</taxon>
        <taxon>Actinomycetes</taxon>
        <taxon>Streptosporangiales</taxon>
        <taxon>Nocardiopsidaceae</taxon>
        <taxon>Nocardiopsis</taxon>
    </lineage>
</organism>
<dbReference type="PANTHER" id="PTHR30204:SF69">
    <property type="entry name" value="MERR-FAMILY TRANSCRIPTIONAL REGULATOR"/>
    <property type="match status" value="1"/>
</dbReference>
<dbReference type="InterPro" id="IPR036244">
    <property type="entry name" value="TipA-like_antibiotic-bd"/>
</dbReference>
<dbReference type="PRINTS" id="PR00040">
    <property type="entry name" value="HTHMERR"/>
</dbReference>
<reference evidence="6 7" key="1">
    <citation type="journal article" date="2019" name="Nat. Commun.">
        <title>The antimicrobial potential of Streptomyces from insect microbiomes.</title>
        <authorList>
            <person name="Chevrette M.G."/>
            <person name="Carlson C.M."/>
            <person name="Ortega H.E."/>
            <person name="Thomas C."/>
            <person name="Ananiev G.E."/>
            <person name="Barns K.J."/>
            <person name="Book A.J."/>
            <person name="Cagnazzo J."/>
            <person name="Carlos C."/>
            <person name="Flanigan W."/>
            <person name="Grubbs K.J."/>
            <person name="Horn H.A."/>
            <person name="Hoffmann F.M."/>
            <person name="Klassen J.L."/>
            <person name="Knack J.J."/>
            <person name="Lewin G.R."/>
            <person name="McDonald B.R."/>
            <person name="Muller L."/>
            <person name="Melo W.G.P."/>
            <person name="Pinto-Tomas A.A."/>
            <person name="Schmitz A."/>
            <person name="Wendt-Pienkowski E."/>
            <person name="Wildman S."/>
            <person name="Zhao M."/>
            <person name="Zhang F."/>
            <person name="Bugni T.S."/>
            <person name="Andes D.R."/>
            <person name="Pupo M.T."/>
            <person name="Currie C.R."/>
        </authorList>
    </citation>
    <scope>NUCLEOTIDE SEQUENCE [LARGE SCALE GENOMIC DNA]</scope>
    <source>
        <strain evidence="6 7">SID5840</strain>
    </source>
</reference>
<dbReference type="SMART" id="SM00422">
    <property type="entry name" value="HTH_MERR"/>
    <property type="match status" value="1"/>
</dbReference>
<evidence type="ECO:0000313" key="7">
    <source>
        <dbReference type="Proteomes" id="UP000467124"/>
    </source>
</evidence>
<feature type="domain" description="HTH merR-type" evidence="5">
    <location>
        <begin position="1"/>
        <end position="71"/>
    </location>
</feature>
<dbReference type="SUPFAM" id="SSF46955">
    <property type="entry name" value="Putative DNA-binding domain"/>
    <property type="match status" value="1"/>
</dbReference>
<evidence type="ECO:0000259" key="5">
    <source>
        <dbReference type="PROSITE" id="PS50937"/>
    </source>
</evidence>
<dbReference type="Gene3D" id="1.10.490.50">
    <property type="entry name" value="Antibiotic binding domain of TipA-like multidrug resistance regulators"/>
    <property type="match status" value="1"/>
</dbReference>
<dbReference type="GO" id="GO:0003677">
    <property type="term" value="F:DNA binding"/>
    <property type="evidence" value="ECO:0007669"/>
    <property type="project" value="UniProtKB-KW"/>
</dbReference>
<dbReference type="InterPro" id="IPR009061">
    <property type="entry name" value="DNA-bd_dom_put_sf"/>
</dbReference>
<dbReference type="AlphaFoldDB" id="A0A7K2IY80"/>
<sequence length="253" mass="29223">MSWSVSEVRRMSGVTSRTLRHYHHIGLLEPEDVDPGGRRRYGRRELRRLQRILLLRELGLGLAEIRRVLDDERDEVTALRGHLSTLEAERGRLDTLIETVRRTVDALEGDDVNAIRPEELFEGFDVARYEERARGTWPEQWERARAATEEMSPEEADRMRAEAVERMERMAVHLRAGTRVDDPAVRAEVADLHRGLTRMWTPDAAAFAHLGRVYAEEGPWREVHEKVAPGLADYQRAAMEDYARHVLAEEGER</sequence>
<dbReference type="GO" id="GO:0003700">
    <property type="term" value="F:DNA-binding transcription factor activity"/>
    <property type="evidence" value="ECO:0007669"/>
    <property type="project" value="InterPro"/>
</dbReference>
<keyword evidence="2" id="KW-0805">Transcription regulation</keyword>